<name>A0A2J8J6D6_PANTR</name>
<feature type="compositionally biased region" description="Basic and acidic residues" evidence="1">
    <location>
        <begin position="106"/>
        <end position="121"/>
    </location>
</feature>
<gene>
    <name evidence="2" type="ORF">CK820_G0050341</name>
</gene>
<feature type="compositionally biased region" description="Low complexity" evidence="1">
    <location>
        <begin position="172"/>
        <end position="191"/>
    </location>
</feature>
<dbReference type="PANTHER" id="PTHR22427:SF8">
    <property type="entry name" value="PROLINE-RICH PROTEIN 36"/>
    <property type="match status" value="1"/>
</dbReference>
<dbReference type="PANTHER" id="PTHR22427">
    <property type="entry name" value="GH15728P"/>
    <property type="match status" value="1"/>
</dbReference>
<dbReference type="EMBL" id="NBAG03000512">
    <property type="protein sequence ID" value="PNI18333.1"/>
    <property type="molecule type" value="Genomic_DNA"/>
</dbReference>
<proteinExistence type="predicted"/>
<evidence type="ECO:0000256" key="1">
    <source>
        <dbReference type="SAM" id="MobiDB-lite"/>
    </source>
</evidence>
<feature type="non-terminal residue" evidence="2">
    <location>
        <position position="1"/>
    </location>
</feature>
<evidence type="ECO:0000313" key="2">
    <source>
        <dbReference type="EMBL" id="PNI18333.1"/>
    </source>
</evidence>
<feature type="compositionally biased region" description="Basic residues" evidence="1">
    <location>
        <begin position="221"/>
        <end position="239"/>
    </location>
</feature>
<sequence>SPRPPPPVTPAALRVLGAAGAVGRKPLAERAGGIGGATIPESAPRAGPTRSAGTSSRNPASRPPASGRGERAPPAKNTSPGPVSSPGRASGTTRPGPLGQKGLRISAEETVARGKATEAPKRSALSAGARKARSGPSARGTPRAPAHPSQPKPKGLQALRPPQVTPPRKDAAPALGPLSSSPLATPSPSGTKPVQHAERPGPGRPQQQRHEHARGAAWLRQRARGRRRSLPAPRRRARRLPPGCLESRPRSAAGFPRSPRCAPAVASRNRTGLC</sequence>
<evidence type="ECO:0000313" key="3">
    <source>
        <dbReference type="Proteomes" id="UP000236370"/>
    </source>
</evidence>
<dbReference type="AlphaFoldDB" id="A0A2J8J6D6"/>
<comment type="caution">
    <text evidence="2">The sequence shown here is derived from an EMBL/GenBank/DDBJ whole genome shotgun (WGS) entry which is preliminary data.</text>
</comment>
<dbReference type="Proteomes" id="UP000236370">
    <property type="component" value="Unassembled WGS sequence"/>
</dbReference>
<feature type="region of interest" description="Disordered" evidence="1">
    <location>
        <begin position="19"/>
        <end position="274"/>
    </location>
</feature>
<feature type="compositionally biased region" description="Low complexity" evidence="1">
    <location>
        <begin position="55"/>
        <end position="66"/>
    </location>
</feature>
<accession>A0A2J8J6D6</accession>
<organism evidence="2 3">
    <name type="scientific">Pan troglodytes</name>
    <name type="common">Chimpanzee</name>
    <dbReference type="NCBI Taxonomy" id="9598"/>
    <lineage>
        <taxon>Eukaryota</taxon>
        <taxon>Metazoa</taxon>
        <taxon>Chordata</taxon>
        <taxon>Craniata</taxon>
        <taxon>Vertebrata</taxon>
        <taxon>Euteleostomi</taxon>
        <taxon>Mammalia</taxon>
        <taxon>Eutheria</taxon>
        <taxon>Euarchontoglires</taxon>
        <taxon>Primates</taxon>
        <taxon>Haplorrhini</taxon>
        <taxon>Catarrhini</taxon>
        <taxon>Hominidae</taxon>
        <taxon>Pan</taxon>
    </lineage>
</organism>
<reference evidence="2 3" key="1">
    <citation type="submission" date="2017-12" db="EMBL/GenBank/DDBJ databases">
        <title>High-resolution comparative analysis of great ape genomes.</title>
        <authorList>
            <person name="Pollen A."/>
            <person name="Hastie A."/>
            <person name="Hormozdiari F."/>
            <person name="Dougherty M."/>
            <person name="Liu R."/>
            <person name="Chaisson M."/>
            <person name="Hoppe E."/>
            <person name="Hill C."/>
            <person name="Pang A."/>
            <person name="Hillier L."/>
            <person name="Baker C."/>
            <person name="Armstrong J."/>
            <person name="Shendure J."/>
            <person name="Paten B."/>
            <person name="Wilson R."/>
            <person name="Chao H."/>
            <person name="Schneider V."/>
            <person name="Ventura M."/>
            <person name="Kronenberg Z."/>
            <person name="Murali S."/>
            <person name="Gordon D."/>
            <person name="Cantsilieris S."/>
            <person name="Munson K."/>
            <person name="Nelson B."/>
            <person name="Raja A."/>
            <person name="Underwood J."/>
            <person name="Diekhans M."/>
            <person name="Fiddes I."/>
            <person name="Haussler D."/>
            <person name="Eichler E."/>
        </authorList>
    </citation>
    <scope>NUCLEOTIDE SEQUENCE [LARGE SCALE GENOMIC DNA]</scope>
    <source>
        <strain evidence="2">Yerkes chimp pedigree #C0471</strain>
    </source>
</reference>
<protein>
    <submittedName>
        <fullName evidence="2">PRR36 isoform 2</fullName>
    </submittedName>
</protein>